<keyword evidence="12" id="KW-0234">DNA repair</keyword>
<dbReference type="Gene3D" id="1.10.340.30">
    <property type="entry name" value="Hypothetical protein, domain 2"/>
    <property type="match status" value="1"/>
</dbReference>
<dbReference type="InterPro" id="IPR005760">
    <property type="entry name" value="A/G_AdeGlyc_MutY"/>
</dbReference>
<evidence type="ECO:0000256" key="6">
    <source>
        <dbReference type="ARBA" id="ARBA00022485"/>
    </source>
</evidence>
<dbReference type="Pfam" id="PF00633">
    <property type="entry name" value="HHH"/>
    <property type="match status" value="1"/>
</dbReference>
<keyword evidence="10 14" id="KW-0408">Iron</keyword>
<dbReference type="Pfam" id="PF14815">
    <property type="entry name" value="NUDIX_4"/>
    <property type="match status" value="1"/>
</dbReference>
<evidence type="ECO:0000256" key="11">
    <source>
        <dbReference type="ARBA" id="ARBA00023014"/>
    </source>
</evidence>
<dbReference type="PANTHER" id="PTHR42944:SF1">
    <property type="entry name" value="ADENINE DNA GLYCOSYLASE"/>
    <property type="match status" value="1"/>
</dbReference>
<evidence type="ECO:0000256" key="8">
    <source>
        <dbReference type="ARBA" id="ARBA00022763"/>
    </source>
</evidence>
<dbReference type="PANTHER" id="PTHR42944">
    <property type="entry name" value="ADENINE DNA GLYCOSYLASE"/>
    <property type="match status" value="1"/>
</dbReference>
<dbReference type="SUPFAM" id="SSF55811">
    <property type="entry name" value="Nudix"/>
    <property type="match status" value="1"/>
</dbReference>
<dbReference type="InterPro" id="IPR015797">
    <property type="entry name" value="NUDIX_hydrolase-like_dom_sf"/>
</dbReference>
<reference evidence="17" key="1">
    <citation type="journal article" date="2019" name="Int. J. Syst. Evol. Microbiol.">
        <title>The Global Catalogue of Microorganisms (GCM) 10K type strain sequencing project: providing services to taxonomists for standard genome sequencing and annotation.</title>
        <authorList>
            <consortium name="The Broad Institute Genomics Platform"/>
            <consortium name="The Broad Institute Genome Sequencing Center for Infectious Disease"/>
            <person name="Wu L."/>
            <person name="Ma J."/>
        </authorList>
    </citation>
    <scope>NUCLEOTIDE SEQUENCE [LARGE SCALE GENOMIC DNA]</scope>
    <source>
        <strain evidence="17">JCM 18200</strain>
    </source>
</reference>
<dbReference type="InterPro" id="IPR023170">
    <property type="entry name" value="HhH_base_excis_C"/>
</dbReference>
<comment type="similarity">
    <text evidence="3 14">Belongs to the Nth/MutY family.</text>
</comment>
<evidence type="ECO:0000256" key="4">
    <source>
        <dbReference type="ARBA" id="ARBA00012045"/>
    </source>
</evidence>
<comment type="function">
    <text evidence="2">Adenine glycosylase active on G-A mispairs. MutY also corrects error-prone DNA synthesis past GO lesions which are due to the oxidatively damaged form of guanine: 7,8-dihydro-8-oxoguanine (8-oxo-dGTP).</text>
</comment>
<comment type="caution">
    <text evidence="16">The sequence shown here is derived from an EMBL/GenBank/DDBJ whole genome shotgun (WGS) entry which is preliminary data.</text>
</comment>
<dbReference type="InterPro" id="IPR000445">
    <property type="entry name" value="HhH_motif"/>
</dbReference>
<evidence type="ECO:0000256" key="5">
    <source>
        <dbReference type="ARBA" id="ARBA00022023"/>
    </source>
</evidence>
<gene>
    <name evidence="16" type="primary">mutY</name>
    <name evidence="16" type="ORF">GCM10023231_36080</name>
</gene>
<protein>
    <recommendedName>
        <fullName evidence="5 14">Adenine DNA glycosylase</fullName>
        <ecNumber evidence="4 14">3.2.2.31</ecNumber>
    </recommendedName>
</protein>
<dbReference type="Gene3D" id="3.90.79.10">
    <property type="entry name" value="Nucleoside Triphosphate Pyrophosphohydrolase"/>
    <property type="match status" value="1"/>
</dbReference>
<dbReference type="CDD" id="cd00056">
    <property type="entry name" value="ENDO3c"/>
    <property type="match status" value="1"/>
</dbReference>
<evidence type="ECO:0000256" key="9">
    <source>
        <dbReference type="ARBA" id="ARBA00022801"/>
    </source>
</evidence>
<organism evidence="16 17">
    <name type="scientific">Olivibacter ginsenosidimutans</name>
    <dbReference type="NCBI Taxonomy" id="1176537"/>
    <lineage>
        <taxon>Bacteria</taxon>
        <taxon>Pseudomonadati</taxon>
        <taxon>Bacteroidota</taxon>
        <taxon>Sphingobacteriia</taxon>
        <taxon>Sphingobacteriales</taxon>
        <taxon>Sphingobacteriaceae</taxon>
        <taxon>Olivibacter</taxon>
    </lineage>
</organism>
<dbReference type="Proteomes" id="UP001501411">
    <property type="component" value="Unassembled WGS sequence"/>
</dbReference>
<dbReference type="NCBIfam" id="TIGR01084">
    <property type="entry name" value="mutY"/>
    <property type="match status" value="1"/>
</dbReference>
<dbReference type="CDD" id="cd03431">
    <property type="entry name" value="NUDIX_DNA_Glycosylase_C-MutY"/>
    <property type="match status" value="1"/>
</dbReference>
<accession>A0ABP9C324</accession>
<dbReference type="SMART" id="SM00478">
    <property type="entry name" value="ENDO3c"/>
    <property type="match status" value="1"/>
</dbReference>
<dbReference type="InterPro" id="IPR044298">
    <property type="entry name" value="MIG/MutY"/>
</dbReference>
<name>A0ABP9C324_9SPHI</name>
<proteinExistence type="inferred from homology"/>
<dbReference type="InterPro" id="IPR011257">
    <property type="entry name" value="DNA_glycosylase"/>
</dbReference>
<feature type="domain" description="HhH-GPD" evidence="15">
    <location>
        <begin position="35"/>
        <end position="186"/>
    </location>
</feature>
<evidence type="ECO:0000313" key="16">
    <source>
        <dbReference type="EMBL" id="GAA4803809.1"/>
    </source>
</evidence>
<evidence type="ECO:0000256" key="3">
    <source>
        <dbReference type="ARBA" id="ARBA00008343"/>
    </source>
</evidence>
<keyword evidence="9" id="KW-0378">Hydrolase</keyword>
<dbReference type="SUPFAM" id="SSF48150">
    <property type="entry name" value="DNA-glycosylase"/>
    <property type="match status" value="1"/>
</dbReference>
<comment type="cofactor">
    <cofactor evidence="14">
        <name>[4Fe-4S] cluster</name>
        <dbReference type="ChEBI" id="CHEBI:49883"/>
    </cofactor>
    <text evidence="14">Binds 1 [4Fe-4S] cluster.</text>
</comment>
<evidence type="ECO:0000313" key="17">
    <source>
        <dbReference type="Proteomes" id="UP001501411"/>
    </source>
</evidence>
<evidence type="ECO:0000256" key="1">
    <source>
        <dbReference type="ARBA" id="ARBA00000843"/>
    </source>
</evidence>
<keyword evidence="7" id="KW-0479">Metal-binding</keyword>
<evidence type="ECO:0000256" key="10">
    <source>
        <dbReference type="ARBA" id="ARBA00023004"/>
    </source>
</evidence>
<keyword evidence="13 14" id="KW-0326">Glycosidase</keyword>
<dbReference type="RefSeq" id="WP_345234014.1">
    <property type="nucleotide sequence ID" value="NZ_BAABIQ010000043.1"/>
</dbReference>
<evidence type="ECO:0000256" key="14">
    <source>
        <dbReference type="RuleBase" id="RU365096"/>
    </source>
</evidence>
<dbReference type="InterPro" id="IPR003265">
    <property type="entry name" value="HhH-GPD_domain"/>
</dbReference>
<comment type="catalytic activity">
    <reaction evidence="1 14">
        <text>Hydrolyzes free adenine bases from 7,8-dihydro-8-oxoguanine:adenine mismatched double-stranded DNA, leaving an apurinic site.</text>
        <dbReference type="EC" id="3.2.2.31"/>
    </reaction>
</comment>
<evidence type="ECO:0000256" key="13">
    <source>
        <dbReference type="ARBA" id="ARBA00023295"/>
    </source>
</evidence>
<sequence length="350" mass="40632">MAFAQDIINWYHQHKRELPWRSTTNPYVIWLSEIILQQTRVEQGLPYFNRFLAKYPTIKDFAQANEDELLRLWQGLGYYSRARNMHKAARMIVEKHQGIFPTAYDTLIQLKGIGAYTAAAIASFSANEAKAVVDGNVFRVLARYFGIAEPINSPSGKKLFGQLADELLDQQDPATYNQAIMEFGALQCKPKSPDCGRCPIHLGCYARKENKVDFLPVKMKAKVSKARYFYYFIIRDRERIAMQKRGSKDIWANMYEFPMLEMPEAVSLDALTESPSFKELFEKDIELRLVSKPKKHILSHQHIYATFIEVSMKSCNKKNTWNYVLLKDLDTLAKPKLIFTFLREYHICNN</sequence>
<dbReference type="InterPro" id="IPR029119">
    <property type="entry name" value="MutY_C"/>
</dbReference>
<evidence type="ECO:0000259" key="15">
    <source>
        <dbReference type="SMART" id="SM00478"/>
    </source>
</evidence>
<keyword evidence="17" id="KW-1185">Reference proteome</keyword>
<dbReference type="EMBL" id="BAABIQ010000043">
    <property type="protein sequence ID" value="GAA4803809.1"/>
    <property type="molecule type" value="Genomic_DNA"/>
</dbReference>
<dbReference type="EC" id="3.2.2.31" evidence="4 14"/>
<evidence type="ECO:0000256" key="2">
    <source>
        <dbReference type="ARBA" id="ARBA00002933"/>
    </source>
</evidence>
<keyword evidence="11" id="KW-0411">Iron-sulfur</keyword>
<keyword evidence="6" id="KW-0004">4Fe-4S</keyword>
<keyword evidence="8 14" id="KW-0227">DNA damage</keyword>
<dbReference type="Gene3D" id="1.10.1670.10">
    <property type="entry name" value="Helix-hairpin-Helix base-excision DNA repair enzymes (C-terminal)"/>
    <property type="match status" value="1"/>
</dbReference>
<evidence type="ECO:0000256" key="12">
    <source>
        <dbReference type="ARBA" id="ARBA00023204"/>
    </source>
</evidence>
<evidence type="ECO:0000256" key="7">
    <source>
        <dbReference type="ARBA" id="ARBA00022723"/>
    </source>
</evidence>
<dbReference type="Pfam" id="PF00730">
    <property type="entry name" value="HhH-GPD"/>
    <property type="match status" value="1"/>
</dbReference>